<evidence type="ECO:0000256" key="3">
    <source>
        <dbReference type="ARBA" id="ARBA00082648"/>
    </source>
</evidence>
<keyword evidence="1" id="KW-0343">GTPase activation</keyword>
<feature type="region of interest" description="Disordered" evidence="4">
    <location>
        <begin position="761"/>
        <end position="814"/>
    </location>
</feature>
<dbReference type="PANTHER" id="PTHR22957:SF502">
    <property type="entry name" value="SMALL G PROTEIN SIGNALING MODULATOR 2-RELATED"/>
    <property type="match status" value="1"/>
</dbReference>
<feature type="domain" description="Rab-GAP TBC" evidence="5">
    <location>
        <begin position="439"/>
        <end position="688"/>
    </location>
</feature>
<evidence type="ECO:0000313" key="6">
    <source>
        <dbReference type="EMBL" id="KAK5947918.1"/>
    </source>
</evidence>
<accession>A0AAN8ECA2</accession>
<dbReference type="Pfam" id="PF00566">
    <property type="entry name" value="RabGAP-TBC"/>
    <property type="match status" value="1"/>
</dbReference>
<feature type="compositionally biased region" description="Basic and acidic residues" evidence="4">
    <location>
        <begin position="267"/>
        <end position="282"/>
    </location>
</feature>
<sequence length="846" mass="96544">MTQHGSSSREPPSPSASFYDVSDDEEGGYSTIAHANTGRGVKLLYSKSKVYVHPTPSAKDNIPGFIALVQQKSVPLAADERPGTSNSSQSKKTSNDASKYLLAWVPESSLAQDDFSTYVKVDMKDAESPPKQTYLVPPLPVSSSYDDSNVGPYAFSLPLSHIYSILVRPPSIGWWFGSIVINTKSGSSLPALFFHDSECESTILQKKRKQKDSFDPFGEGGDLFWGGDEVIRWLKRYVTVERSTSEPSIYLVNPSEEDLYGFGQGRKSLEGKKDGSSQEQKKKQSGPGMDPLTKTLKETRWKLLESFAKITTFARKTADDLANNKNLPPQMRNLLQNPEVQTIQDEFDSARLYLARWAMGIAEQSDREKRQRIFTARDVLDTEDTGVGEFELLDAVEGIPDGKRRPVSMKEWKGFFDAQGRLELTEDEVKERVFHGGLDSEDGVRKEAWPFLLGLYEWNSTSGERKAQMNSLRDQYIRLKGQWWERMIDDQATPGQEEWWREQKNRIEKDVHRTDRHIPLFAGEDIPHPDPTSPFYNEQSPGTNVHMEQMKDMLLTYLEYDTPPSDAQKAPNSLVNPYPQNLGYVQGMSDLLSPLYAVFQDDALAFWCFTHFMQRMSRNFVRSQAGMRAQLNTLDQLVQLLDPKLYVHLQKVDSTNFFFFFRMLLVWYKREFEWSDVLRLWESLWTDYYSSQFHLFIAVAILEKHRDVIMEHLQGFDEVLKYINELSNTIDLQSTLIRAEGQFKKFEKMVQAIDKKHNFPAAPVEEIRQRQGQGKGKDAEDGRRGSGSRPQGSTTGNDANHRRTESQADKERVISPELRLLLSRKIVTIEEGAEAGDRTRASGLKD</sequence>
<dbReference type="Gene3D" id="1.10.8.270">
    <property type="entry name" value="putative rabgap domain of human tbc1 domain family member 14 like domains"/>
    <property type="match status" value="1"/>
</dbReference>
<dbReference type="Gene3D" id="1.10.472.80">
    <property type="entry name" value="Ypt/Rab-GAP domain of gyp1p, domain 3"/>
    <property type="match status" value="1"/>
</dbReference>
<proteinExistence type="predicted"/>
<comment type="caution">
    <text evidence="6">The sequence shown here is derived from an EMBL/GenBank/DDBJ whole genome shotgun (WGS) entry which is preliminary data.</text>
</comment>
<protein>
    <recommendedName>
        <fullName evidence="2">GTPase-activating protein GYP7</fullName>
    </recommendedName>
    <alternativeName>
        <fullName evidence="3">GAP for YPT7</fullName>
    </alternativeName>
</protein>
<evidence type="ECO:0000256" key="4">
    <source>
        <dbReference type="SAM" id="MobiDB-lite"/>
    </source>
</evidence>
<feature type="compositionally biased region" description="Basic and acidic residues" evidence="4">
    <location>
        <begin position="799"/>
        <end position="814"/>
    </location>
</feature>
<dbReference type="GO" id="GO:0005096">
    <property type="term" value="F:GTPase activator activity"/>
    <property type="evidence" value="ECO:0007669"/>
    <property type="project" value="UniProtKB-KW"/>
</dbReference>
<feature type="compositionally biased region" description="Basic and acidic residues" evidence="4">
    <location>
        <begin position="765"/>
        <end position="784"/>
    </location>
</feature>
<name>A0AAN8ECA2_9EURO</name>
<evidence type="ECO:0000256" key="2">
    <source>
        <dbReference type="ARBA" id="ARBA00072091"/>
    </source>
</evidence>
<dbReference type="InterPro" id="IPR000195">
    <property type="entry name" value="Rab-GAP-TBC_dom"/>
</dbReference>
<dbReference type="SMART" id="SM00164">
    <property type="entry name" value="TBC"/>
    <property type="match status" value="1"/>
</dbReference>
<feature type="region of interest" description="Disordered" evidence="4">
    <location>
        <begin position="1"/>
        <end position="33"/>
    </location>
</feature>
<evidence type="ECO:0000256" key="1">
    <source>
        <dbReference type="ARBA" id="ARBA00022468"/>
    </source>
</evidence>
<dbReference type="FunFam" id="1.10.472.80:FF:000005">
    <property type="entry name" value="TBC1 domain family member 15"/>
    <property type="match status" value="1"/>
</dbReference>
<evidence type="ECO:0000313" key="7">
    <source>
        <dbReference type="Proteomes" id="UP001316803"/>
    </source>
</evidence>
<keyword evidence="7" id="KW-1185">Reference proteome</keyword>
<dbReference type="PROSITE" id="PS50086">
    <property type="entry name" value="TBC_RABGAP"/>
    <property type="match status" value="1"/>
</dbReference>
<dbReference type="GO" id="GO:0005737">
    <property type="term" value="C:cytoplasm"/>
    <property type="evidence" value="ECO:0007669"/>
    <property type="project" value="UniProtKB-ARBA"/>
</dbReference>
<feature type="region of interest" description="Disordered" evidence="4">
    <location>
        <begin position="263"/>
        <end position="293"/>
    </location>
</feature>
<evidence type="ECO:0000259" key="5">
    <source>
        <dbReference type="PROSITE" id="PS50086"/>
    </source>
</evidence>
<organism evidence="6 7">
    <name type="scientific">Knufia fluminis</name>
    <dbReference type="NCBI Taxonomy" id="191047"/>
    <lineage>
        <taxon>Eukaryota</taxon>
        <taxon>Fungi</taxon>
        <taxon>Dikarya</taxon>
        <taxon>Ascomycota</taxon>
        <taxon>Pezizomycotina</taxon>
        <taxon>Eurotiomycetes</taxon>
        <taxon>Chaetothyriomycetidae</taxon>
        <taxon>Chaetothyriales</taxon>
        <taxon>Trichomeriaceae</taxon>
        <taxon>Knufia</taxon>
    </lineage>
</organism>
<dbReference type="EMBL" id="JAKLMC020000059">
    <property type="protein sequence ID" value="KAK5947918.1"/>
    <property type="molecule type" value="Genomic_DNA"/>
</dbReference>
<gene>
    <name evidence="6" type="primary">GYP7</name>
    <name evidence="6" type="ORF">OHC33_011075</name>
</gene>
<dbReference type="AlphaFoldDB" id="A0AAN8ECA2"/>
<feature type="compositionally biased region" description="Low complexity" evidence="4">
    <location>
        <begin position="1"/>
        <end position="10"/>
    </location>
</feature>
<feature type="compositionally biased region" description="Low complexity" evidence="4">
    <location>
        <begin position="787"/>
        <end position="796"/>
    </location>
</feature>
<reference evidence="6 7" key="1">
    <citation type="submission" date="2022-12" db="EMBL/GenBank/DDBJ databases">
        <title>Genomic features and morphological characterization of a novel Knufia sp. strain isolated from spacecraft assembly facility.</title>
        <authorList>
            <person name="Teixeira M."/>
            <person name="Chander A.M."/>
            <person name="Stajich J.E."/>
            <person name="Venkateswaran K."/>
        </authorList>
    </citation>
    <scope>NUCLEOTIDE SEQUENCE [LARGE SCALE GENOMIC DNA]</scope>
    <source>
        <strain evidence="6 7">FJI-L2-BK-P2</strain>
    </source>
</reference>
<dbReference type="Pfam" id="PF12068">
    <property type="entry name" value="PH_RBD"/>
    <property type="match status" value="1"/>
</dbReference>
<dbReference type="PANTHER" id="PTHR22957">
    <property type="entry name" value="TBC1 DOMAIN FAMILY MEMBER GTPASE-ACTIVATING PROTEIN"/>
    <property type="match status" value="1"/>
</dbReference>
<dbReference type="InterPro" id="IPR035969">
    <property type="entry name" value="Rab-GAP_TBC_sf"/>
</dbReference>
<dbReference type="Proteomes" id="UP001316803">
    <property type="component" value="Unassembled WGS sequence"/>
</dbReference>
<dbReference type="InterPro" id="IPR021935">
    <property type="entry name" value="SGSM1/2_RBD"/>
</dbReference>
<dbReference type="SUPFAM" id="SSF47923">
    <property type="entry name" value="Ypt/Rab-GAP domain of gyp1p"/>
    <property type="match status" value="2"/>
</dbReference>